<evidence type="ECO:0000256" key="6">
    <source>
        <dbReference type="ARBA" id="ARBA00022884"/>
    </source>
</evidence>
<evidence type="ECO:0000313" key="9">
    <source>
        <dbReference type="Proteomes" id="UP000263098"/>
    </source>
</evidence>
<dbReference type="Pfam" id="PF03054">
    <property type="entry name" value="tRNA_Me_trans"/>
    <property type="match status" value="1"/>
</dbReference>
<dbReference type="EMBL" id="DPVG01000066">
    <property type="protein sequence ID" value="HCK23505.1"/>
    <property type="molecule type" value="Genomic_DNA"/>
</dbReference>
<reference evidence="8 9" key="1">
    <citation type="journal article" date="2018" name="Nat. Biotechnol.">
        <title>A standardized bacterial taxonomy based on genome phylogeny substantially revises the tree of life.</title>
        <authorList>
            <person name="Parks D.H."/>
            <person name="Chuvochina M."/>
            <person name="Waite D.W."/>
            <person name="Rinke C."/>
            <person name="Skarshewski A."/>
            <person name="Chaumeil P.A."/>
            <person name="Hugenholtz P."/>
        </authorList>
    </citation>
    <scope>NUCLEOTIDE SEQUENCE [LARGE SCALE GENOMIC DNA]</scope>
    <source>
        <strain evidence="8">UBA9667</strain>
    </source>
</reference>
<dbReference type="InterPro" id="IPR051305">
    <property type="entry name" value="tRNA_2-thiouridylase_MnmA"/>
</dbReference>
<evidence type="ECO:0000256" key="7">
    <source>
        <dbReference type="ARBA" id="ARBA00023157"/>
    </source>
</evidence>
<keyword evidence="3" id="KW-0819">tRNA processing</keyword>
<evidence type="ECO:0000256" key="4">
    <source>
        <dbReference type="ARBA" id="ARBA00022741"/>
    </source>
</evidence>
<keyword evidence="2" id="KW-0808">Transferase</keyword>
<dbReference type="GO" id="GO:0016740">
    <property type="term" value="F:transferase activity"/>
    <property type="evidence" value="ECO:0007669"/>
    <property type="project" value="UniProtKB-KW"/>
</dbReference>
<dbReference type="GO" id="GO:0008033">
    <property type="term" value="P:tRNA processing"/>
    <property type="evidence" value="ECO:0007669"/>
    <property type="project" value="UniProtKB-KW"/>
</dbReference>
<accession>A0A3D2SB67</accession>
<dbReference type="InterPro" id="IPR014729">
    <property type="entry name" value="Rossmann-like_a/b/a_fold"/>
</dbReference>
<sequence>MNIATLLSGGVDSSVVVHLLCEQGYKPTLFYIKIGMDGAEYMDCSAEEDIELATATAR</sequence>
<evidence type="ECO:0000313" key="8">
    <source>
        <dbReference type="EMBL" id="HCK23505.1"/>
    </source>
</evidence>
<keyword evidence="5" id="KW-0067">ATP-binding</keyword>
<dbReference type="Proteomes" id="UP000263098">
    <property type="component" value="Unassembled WGS sequence"/>
</dbReference>
<dbReference type="PANTHER" id="PTHR43052">
    <property type="match status" value="1"/>
</dbReference>
<keyword evidence="6" id="KW-0694">RNA-binding</keyword>
<evidence type="ECO:0000256" key="5">
    <source>
        <dbReference type="ARBA" id="ARBA00022840"/>
    </source>
</evidence>
<organism evidence="8 9">
    <name type="scientific">Bacteroides graminisolvens</name>
    <dbReference type="NCBI Taxonomy" id="477666"/>
    <lineage>
        <taxon>Bacteria</taxon>
        <taxon>Pseudomonadati</taxon>
        <taxon>Bacteroidota</taxon>
        <taxon>Bacteroidia</taxon>
        <taxon>Bacteroidales</taxon>
        <taxon>Bacteroidaceae</taxon>
        <taxon>Bacteroides</taxon>
    </lineage>
</organism>
<dbReference type="SUPFAM" id="SSF52402">
    <property type="entry name" value="Adenine nucleotide alpha hydrolases-like"/>
    <property type="match status" value="1"/>
</dbReference>
<evidence type="ECO:0000256" key="2">
    <source>
        <dbReference type="ARBA" id="ARBA00022679"/>
    </source>
</evidence>
<proteinExistence type="predicted"/>
<keyword evidence="1" id="KW-0820">tRNA-binding</keyword>
<dbReference type="PANTHER" id="PTHR43052:SF1">
    <property type="entry name" value="TRNA-5-TAURINOMETHYLURIDINE 2-SULFURTRANSFERASE"/>
    <property type="match status" value="1"/>
</dbReference>
<name>A0A3D2SB67_9BACE</name>
<gene>
    <name evidence="8" type="ORF">DHW31_01750</name>
</gene>
<dbReference type="GO" id="GO:0005524">
    <property type="term" value="F:ATP binding"/>
    <property type="evidence" value="ECO:0007669"/>
    <property type="project" value="UniProtKB-KW"/>
</dbReference>
<dbReference type="GO" id="GO:0000049">
    <property type="term" value="F:tRNA binding"/>
    <property type="evidence" value="ECO:0007669"/>
    <property type="project" value="UniProtKB-KW"/>
</dbReference>
<keyword evidence="4" id="KW-0547">Nucleotide-binding</keyword>
<evidence type="ECO:0000256" key="3">
    <source>
        <dbReference type="ARBA" id="ARBA00022694"/>
    </source>
</evidence>
<comment type="caution">
    <text evidence="8">The sequence shown here is derived from an EMBL/GenBank/DDBJ whole genome shotgun (WGS) entry which is preliminary data.</text>
</comment>
<protein>
    <submittedName>
        <fullName evidence="8">tRNA 2-thiouridine(34) synthase MnmA</fullName>
    </submittedName>
</protein>
<dbReference type="AlphaFoldDB" id="A0A3D2SB67"/>
<feature type="non-terminal residue" evidence="8">
    <location>
        <position position="58"/>
    </location>
</feature>
<evidence type="ECO:0000256" key="1">
    <source>
        <dbReference type="ARBA" id="ARBA00022555"/>
    </source>
</evidence>
<dbReference type="Gene3D" id="3.40.50.620">
    <property type="entry name" value="HUPs"/>
    <property type="match status" value="1"/>
</dbReference>
<keyword evidence="7" id="KW-1015">Disulfide bond</keyword>